<comment type="caution">
    <text evidence="5">The sequence shown here is derived from an EMBL/GenBank/DDBJ whole genome shotgun (WGS) entry which is preliminary data.</text>
</comment>
<evidence type="ECO:0000313" key="6">
    <source>
        <dbReference type="Proteomes" id="UP001367508"/>
    </source>
</evidence>
<gene>
    <name evidence="5" type="ORF">VNO77_17927</name>
</gene>
<feature type="region of interest" description="Disordered" evidence="3">
    <location>
        <begin position="170"/>
        <end position="199"/>
    </location>
</feature>
<dbReference type="InterPro" id="IPR050804">
    <property type="entry name" value="MCC"/>
</dbReference>
<evidence type="ECO:0000259" key="4">
    <source>
        <dbReference type="PROSITE" id="PS50144"/>
    </source>
</evidence>
<feature type="domain" description="MATH" evidence="4">
    <location>
        <begin position="12"/>
        <end position="136"/>
    </location>
</feature>
<sequence length="413" mass="47099">MEKQQVNGVNALEKFTWNIEAFSKLKTKKLSSKAFKVGGYRWKIVLYPKGRSVEYLSLYMKVADSLPPYGWSRFAHFKLALINHVDTKRSIVKETQQKFNARNSAWGSPSFIPLREFHDPAQGYLVNDTCIIEVQIAVSKVAFNIPDNLVQSISTRNEPNGDQPRLTEVKIKQQEMTPSEVTSSPSSTRDSQSDQVSEAEVQLIHSADQEMGPSDVTPSPKKVQFLPSAPPMYPSLFNESKEVILTHLSDLIDFNNLEPEEASFIPLLEEVCSWHPSLVENQRRSPRFILWAFIALGRVLHFLKTKTNRDMGEDDCMMHLQVLWEELQPFGFDLTWLEPHVQSALGAKAYLERKEYVENLRVNVATLEIEMKKLKAKLAVAKLDLEVARRDLAEVENGFEERNMDAELGYGIP</sequence>
<dbReference type="PANTHER" id="PTHR46236:SF36">
    <property type="entry name" value="MATH (MEPRIN AND TRAF-C-LIKE) DOMAIN PROTEIN"/>
    <property type="match status" value="1"/>
</dbReference>
<dbReference type="EMBL" id="JAYMYQ010000004">
    <property type="protein sequence ID" value="KAK7337360.1"/>
    <property type="molecule type" value="Genomic_DNA"/>
</dbReference>
<dbReference type="Pfam" id="PF22486">
    <property type="entry name" value="MATH_2"/>
    <property type="match status" value="1"/>
</dbReference>
<feature type="compositionally biased region" description="Low complexity" evidence="3">
    <location>
        <begin position="178"/>
        <end position="195"/>
    </location>
</feature>
<dbReference type="CDD" id="cd00121">
    <property type="entry name" value="MATH"/>
    <property type="match status" value="1"/>
</dbReference>
<dbReference type="Gene3D" id="2.60.210.10">
    <property type="entry name" value="Apoptosis, Tumor Necrosis Factor Receptor Associated Protein 2, Chain A"/>
    <property type="match status" value="1"/>
</dbReference>
<evidence type="ECO:0000313" key="5">
    <source>
        <dbReference type="EMBL" id="KAK7337360.1"/>
    </source>
</evidence>
<name>A0AAN9LJU1_CANGL</name>
<dbReference type="PROSITE" id="PS50144">
    <property type="entry name" value="MATH"/>
    <property type="match status" value="1"/>
</dbReference>
<evidence type="ECO:0000256" key="1">
    <source>
        <dbReference type="ARBA" id="ARBA00023054"/>
    </source>
</evidence>
<dbReference type="SUPFAM" id="SSF49599">
    <property type="entry name" value="TRAF domain-like"/>
    <property type="match status" value="1"/>
</dbReference>
<dbReference type="Proteomes" id="UP001367508">
    <property type="component" value="Unassembled WGS sequence"/>
</dbReference>
<dbReference type="PANTHER" id="PTHR46236">
    <property type="entry name" value="TRAF-LIKE SUPERFAMILY PROTEIN"/>
    <property type="match status" value="1"/>
</dbReference>
<accession>A0AAN9LJU1</accession>
<dbReference type="InterPro" id="IPR002083">
    <property type="entry name" value="MATH/TRAF_dom"/>
</dbReference>
<evidence type="ECO:0000256" key="2">
    <source>
        <dbReference type="SAM" id="Coils"/>
    </source>
</evidence>
<feature type="coiled-coil region" evidence="2">
    <location>
        <begin position="357"/>
        <end position="398"/>
    </location>
</feature>
<keyword evidence="1 2" id="KW-0175">Coiled coil</keyword>
<dbReference type="InterPro" id="IPR008974">
    <property type="entry name" value="TRAF-like"/>
</dbReference>
<organism evidence="5 6">
    <name type="scientific">Canavalia gladiata</name>
    <name type="common">Sword bean</name>
    <name type="synonym">Dolichos gladiatus</name>
    <dbReference type="NCBI Taxonomy" id="3824"/>
    <lineage>
        <taxon>Eukaryota</taxon>
        <taxon>Viridiplantae</taxon>
        <taxon>Streptophyta</taxon>
        <taxon>Embryophyta</taxon>
        <taxon>Tracheophyta</taxon>
        <taxon>Spermatophyta</taxon>
        <taxon>Magnoliopsida</taxon>
        <taxon>eudicotyledons</taxon>
        <taxon>Gunneridae</taxon>
        <taxon>Pentapetalae</taxon>
        <taxon>rosids</taxon>
        <taxon>fabids</taxon>
        <taxon>Fabales</taxon>
        <taxon>Fabaceae</taxon>
        <taxon>Papilionoideae</taxon>
        <taxon>50 kb inversion clade</taxon>
        <taxon>NPAAA clade</taxon>
        <taxon>indigoferoid/millettioid clade</taxon>
        <taxon>Phaseoleae</taxon>
        <taxon>Canavalia</taxon>
    </lineage>
</organism>
<evidence type="ECO:0000256" key="3">
    <source>
        <dbReference type="SAM" id="MobiDB-lite"/>
    </source>
</evidence>
<dbReference type="SMART" id="SM00061">
    <property type="entry name" value="MATH"/>
    <property type="match status" value="1"/>
</dbReference>
<keyword evidence="6" id="KW-1185">Reference proteome</keyword>
<dbReference type="AlphaFoldDB" id="A0AAN9LJU1"/>
<proteinExistence type="predicted"/>
<reference evidence="5 6" key="1">
    <citation type="submission" date="2024-01" db="EMBL/GenBank/DDBJ databases">
        <title>The genomes of 5 underutilized Papilionoideae crops provide insights into root nodulation and disease resistanc.</title>
        <authorList>
            <person name="Jiang F."/>
        </authorList>
    </citation>
    <scope>NUCLEOTIDE SEQUENCE [LARGE SCALE GENOMIC DNA]</scope>
    <source>
        <strain evidence="5">LVBAO_FW01</strain>
        <tissue evidence="5">Leaves</tissue>
    </source>
</reference>
<protein>
    <recommendedName>
        <fullName evidence="4">MATH domain-containing protein</fullName>
    </recommendedName>
</protein>